<dbReference type="NCBIfam" id="TIGR02258">
    <property type="entry name" value="2_5_ligase"/>
    <property type="match status" value="1"/>
</dbReference>
<dbReference type="HAMAP" id="MF_01940">
    <property type="entry name" value="RNA_CPDase"/>
    <property type="match status" value="1"/>
</dbReference>
<comment type="caution">
    <text evidence="3">The sequence shown here is derived from an EMBL/GenBank/DDBJ whole genome shotgun (WGS) entry which is preliminary data.</text>
</comment>
<keyword evidence="4" id="KW-1185">Reference proteome</keyword>
<dbReference type="EC" id="3.1.4.58" evidence="2"/>
<feature type="short sequence motif" description="HXTX 2" evidence="2">
    <location>
        <begin position="136"/>
        <end position="139"/>
    </location>
</feature>
<dbReference type="GO" id="GO:0008664">
    <property type="term" value="F:RNA 2',3'-cyclic 3'-phosphodiesterase activity"/>
    <property type="evidence" value="ECO:0007669"/>
    <property type="project" value="UniProtKB-EC"/>
</dbReference>
<evidence type="ECO:0000256" key="1">
    <source>
        <dbReference type="ARBA" id="ARBA00022801"/>
    </source>
</evidence>
<dbReference type="InterPro" id="IPR004175">
    <property type="entry name" value="RNA_CPDase"/>
</dbReference>
<name>A0A163H0U9_9BACL</name>
<dbReference type="RefSeq" id="WP_082834242.1">
    <property type="nucleotide sequence ID" value="NZ_CP147845.1"/>
</dbReference>
<comment type="similarity">
    <text evidence="2">Belongs to the 2H phosphoesterase superfamily. ThpR family.</text>
</comment>
<comment type="function">
    <text evidence="2">Hydrolyzes RNA 2',3'-cyclic phosphodiester to an RNA 2'-phosphomonoester.</text>
</comment>
<proteinExistence type="inferred from homology"/>
<feature type="active site" description="Proton donor" evidence="2">
    <location>
        <position position="49"/>
    </location>
</feature>
<keyword evidence="3" id="KW-0436">Ligase</keyword>
<dbReference type="GO" id="GO:0016874">
    <property type="term" value="F:ligase activity"/>
    <property type="evidence" value="ECO:0007669"/>
    <property type="project" value="UniProtKB-KW"/>
</dbReference>
<dbReference type="PANTHER" id="PTHR35561">
    <property type="entry name" value="RNA 2',3'-CYCLIC PHOSPHODIESTERASE"/>
    <property type="match status" value="1"/>
</dbReference>
<dbReference type="Proteomes" id="UP000076796">
    <property type="component" value="Unassembled WGS sequence"/>
</dbReference>
<evidence type="ECO:0000313" key="4">
    <source>
        <dbReference type="Proteomes" id="UP000076796"/>
    </source>
</evidence>
<keyword evidence="1 2" id="KW-0378">Hydrolase</keyword>
<protein>
    <recommendedName>
        <fullName evidence="2">RNA 2',3'-cyclic phosphodiesterase</fullName>
        <shortName evidence="2">RNA 2',3'-CPDase</shortName>
        <ecNumber evidence="2">3.1.4.58</ecNumber>
    </recommendedName>
</protein>
<dbReference type="SUPFAM" id="SSF55144">
    <property type="entry name" value="LigT-like"/>
    <property type="match status" value="1"/>
</dbReference>
<dbReference type="Pfam" id="PF13563">
    <property type="entry name" value="2_5_RNA_ligase2"/>
    <property type="match status" value="1"/>
</dbReference>
<evidence type="ECO:0000313" key="3">
    <source>
        <dbReference type="EMBL" id="KZS45252.1"/>
    </source>
</evidence>
<dbReference type="GO" id="GO:0004113">
    <property type="term" value="F:2',3'-cyclic-nucleotide 3'-phosphodiesterase activity"/>
    <property type="evidence" value="ECO:0007669"/>
    <property type="project" value="InterPro"/>
</dbReference>
<dbReference type="InterPro" id="IPR009097">
    <property type="entry name" value="Cyclic_Pdiesterase"/>
</dbReference>
<dbReference type="PANTHER" id="PTHR35561:SF1">
    <property type="entry name" value="RNA 2',3'-CYCLIC PHOSPHODIESTERASE"/>
    <property type="match status" value="1"/>
</dbReference>
<dbReference type="GeneID" id="97553508"/>
<comment type="catalytic activity">
    <reaction evidence="2">
        <text>a 3'-end 2',3'-cyclophospho-ribonucleotide-RNA + H2O = a 3'-end 2'-phospho-ribonucleotide-RNA + H(+)</text>
        <dbReference type="Rhea" id="RHEA:11828"/>
        <dbReference type="Rhea" id="RHEA-COMP:10464"/>
        <dbReference type="Rhea" id="RHEA-COMP:17353"/>
        <dbReference type="ChEBI" id="CHEBI:15377"/>
        <dbReference type="ChEBI" id="CHEBI:15378"/>
        <dbReference type="ChEBI" id="CHEBI:83064"/>
        <dbReference type="ChEBI" id="CHEBI:173113"/>
        <dbReference type="EC" id="3.1.4.58"/>
    </reaction>
</comment>
<gene>
    <name evidence="3" type="ORF">AWU65_04555</name>
</gene>
<organism evidence="3 4">
    <name type="scientific">Paenibacillus glucanolyticus</name>
    <dbReference type="NCBI Taxonomy" id="59843"/>
    <lineage>
        <taxon>Bacteria</taxon>
        <taxon>Bacillati</taxon>
        <taxon>Bacillota</taxon>
        <taxon>Bacilli</taxon>
        <taxon>Bacillales</taxon>
        <taxon>Paenibacillaceae</taxon>
        <taxon>Paenibacillus</taxon>
    </lineage>
</organism>
<dbReference type="AlphaFoldDB" id="A0A163H0U9"/>
<sequence length="189" mass="21281">MSHSAEGAMDRLFVAVHLPSEVSSRIQEWADKLAEHVNFKKWVHPQDYHITLQFLGDTPTHRIEELTKGLQQVAGEHKPFKLGIQDAGVFGTSSSPRILWTGVGGDLNALAHLQQSVVSKMQSFGFAPEDRPYRPHITIARKFQGNQKFSLDEIGRGPDPIQWNVQELVLFRTNLQSIPMYETVGVARL</sequence>
<evidence type="ECO:0000256" key="2">
    <source>
        <dbReference type="HAMAP-Rule" id="MF_01940"/>
    </source>
</evidence>
<dbReference type="Gene3D" id="3.90.1140.10">
    <property type="entry name" value="Cyclic phosphodiesterase"/>
    <property type="match status" value="1"/>
</dbReference>
<dbReference type="EMBL" id="LWMH01000001">
    <property type="protein sequence ID" value="KZS45252.1"/>
    <property type="molecule type" value="Genomic_DNA"/>
</dbReference>
<reference evidence="3" key="1">
    <citation type="journal article" date="2016" name="Genome Announc.">
        <title>Draft genomes of two strains of Paenibacillus glucanolyticus with capability to degrade lignocellulose.</title>
        <authorList>
            <person name="Mathews S.L."/>
            <person name="Pawlak J."/>
            <person name="Grunden A.M."/>
        </authorList>
    </citation>
    <scope>NUCLEOTIDE SEQUENCE [LARGE SCALE GENOMIC DNA]</scope>
    <source>
        <strain evidence="3">SLM1</strain>
    </source>
</reference>
<dbReference type="OrthoDB" id="9789350at2"/>
<feature type="short sequence motif" description="HXTX 1" evidence="2">
    <location>
        <begin position="49"/>
        <end position="52"/>
    </location>
</feature>
<dbReference type="STRING" id="59843.A3958_04495"/>
<accession>A0A163H0U9</accession>
<feature type="active site" description="Proton acceptor" evidence="2">
    <location>
        <position position="136"/>
    </location>
</feature>